<comment type="catalytic activity">
    <reaction evidence="5 6">
        <text>Exonucleolytic cleavage in either 5'- to 3'- or 3'- to 5'-direction to yield nucleoside 5'-phosphates.</text>
        <dbReference type="EC" id="3.1.11.6"/>
    </reaction>
</comment>
<evidence type="ECO:0000313" key="10">
    <source>
        <dbReference type="EMBL" id="MBR0562394.1"/>
    </source>
</evidence>
<evidence type="ECO:0000256" key="6">
    <source>
        <dbReference type="RuleBase" id="RU004355"/>
    </source>
</evidence>
<dbReference type="GO" id="GO:0008855">
    <property type="term" value="F:exodeoxyribonuclease VII activity"/>
    <property type="evidence" value="ECO:0007669"/>
    <property type="project" value="UniProtKB-UniRule"/>
</dbReference>
<dbReference type="NCBIfam" id="TIGR00237">
    <property type="entry name" value="xseA"/>
    <property type="match status" value="1"/>
</dbReference>
<comment type="caution">
    <text evidence="10">The sequence shown here is derived from an EMBL/GenBank/DDBJ whole genome shotgun (WGS) entry which is preliminary data.</text>
</comment>
<evidence type="ECO:0000256" key="1">
    <source>
        <dbReference type="ARBA" id="ARBA00022490"/>
    </source>
</evidence>
<dbReference type="Pfam" id="PF13742">
    <property type="entry name" value="tRNA_anti_2"/>
    <property type="match status" value="1"/>
</dbReference>
<dbReference type="PANTHER" id="PTHR30008">
    <property type="entry name" value="EXODEOXYRIBONUCLEASE 7 LARGE SUBUNIT"/>
    <property type="match status" value="1"/>
</dbReference>
<keyword evidence="4 5" id="KW-0269">Exonuclease</keyword>
<dbReference type="InterPro" id="IPR020579">
    <property type="entry name" value="Exonuc_VII_lsu_C"/>
</dbReference>
<dbReference type="EMBL" id="JAGQFT020000001">
    <property type="protein sequence ID" value="MBS7455632.1"/>
    <property type="molecule type" value="Genomic_DNA"/>
</dbReference>
<dbReference type="GO" id="GO:0006308">
    <property type="term" value="P:DNA catabolic process"/>
    <property type="evidence" value="ECO:0007669"/>
    <property type="project" value="UniProtKB-UniRule"/>
</dbReference>
<proteinExistence type="inferred from homology"/>
<accession>A0A8J7VV22</accession>
<organism evidence="10">
    <name type="scientific">Coralloluteibacterium stylophorae</name>
    <dbReference type="NCBI Taxonomy" id="1776034"/>
    <lineage>
        <taxon>Bacteria</taxon>
        <taxon>Pseudomonadati</taxon>
        <taxon>Pseudomonadota</taxon>
        <taxon>Gammaproteobacteria</taxon>
        <taxon>Lysobacterales</taxon>
        <taxon>Lysobacteraceae</taxon>
        <taxon>Coralloluteibacterium</taxon>
    </lineage>
</organism>
<feature type="region of interest" description="Disordered" evidence="7">
    <location>
        <begin position="25"/>
        <end position="45"/>
    </location>
</feature>
<dbReference type="EC" id="3.1.11.6" evidence="5"/>
<dbReference type="CDD" id="cd04489">
    <property type="entry name" value="ExoVII_LU_OBF"/>
    <property type="match status" value="1"/>
</dbReference>
<gene>
    <name evidence="5 10" type="primary">xseA</name>
    <name evidence="11" type="ORF">KB893_000580</name>
    <name evidence="10" type="ORF">KB893_07690</name>
</gene>
<dbReference type="InterPro" id="IPR025824">
    <property type="entry name" value="OB-fold_nuc-bd_dom"/>
</dbReference>
<dbReference type="GO" id="GO:0009318">
    <property type="term" value="C:exodeoxyribonuclease VII complex"/>
    <property type="evidence" value="ECO:0007669"/>
    <property type="project" value="UniProtKB-UniRule"/>
</dbReference>
<keyword evidence="3 5" id="KW-0378">Hydrolase</keyword>
<reference evidence="10" key="2">
    <citation type="submission" date="2021-04" db="EMBL/GenBank/DDBJ databases">
        <authorList>
            <person name="Karlyshev A.V."/>
        </authorList>
    </citation>
    <scope>NUCLEOTIDE SEQUENCE</scope>
    <source>
        <strain evidence="10">LMG 29479</strain>
    </source>
</reference>
<reference evidence="11 12" key="1">
    <citation type="journal article" date="2021" name="Microbiol. Resour. Announc.">
        <title>Draft Genome Sequence of Coralloluteibacterium stylophorae LMG 29479T.</title>
        <authorList>
            <person name="Karlyshev A.V."/>
            <person name="Kudryashova E.B."/>
            <person name="Ariskina E.V."/>
            <person name="Conroy A.P."/>
            <person name="Abidueva E.Y."/>
        </authorList>
    </citation>
    <scope>NUCLEOTIDE SEQUENCE [LARGE SCALE GENOMIC DNA]</scope>
    <source>
        <strain evidence="11 12">LMG 29479</strain>
    </source>
</reference>
<name>A0A8J7VV22_9GAMM</name>
<keyword evidence="12" id="KW-1185">Reference proteome</keyword>
<sequence>MRTARAARRGWGAAVEVIAGVSRSGKPGDFSAPPAAPGGSRDAVVQPAGARTPRYTAPPFVRHLPLNAFPPRDLLTPSQLNTLARDLLEGSFPAVTVEGEICNLSRPASGHVYFSLKDARAQVRCALFRPKSQWLRFAPANGMQVVARGRVTLYEARGDYQLILDSLEEAGEGALRRAFEELKARLAAEGLFDEARKRPLPAWIRRLAVVTSPGGAAVRDVMSVLRRRCPLLEVEILPVTVQGATAAGEIVAALEQAYAGGRYDAVLLTRGGGSLEDLWAFNDERLARTLAAATVPTVSAVGHEIDFTLADYAADLRAATPSAAAELLVPDRRALLATLERDARRLQAVLARRLAAAAQRSDHAWLRLRAQRPHARLQRGRQRLEMLERRLEAVREAPLRRRRERLAALATRQEAAIARQLERRGLRVAGLARALEAMSPLAVLGRGYGILSDADSGRVVARTGDVRVGQALRARLADGGLRVRVEGVDPD</sequence>
<evidence type="ECO:0000313" key="12">
    <source>
        <dbReference type="Proteomes" id="UP000675747"/>
    </source>
</evidence>
<evidence type="ECO:0000259" key="8">
    <source>
        <dbReference type="Pfam" id="PF02601"/>
    </source>
</evidence>
<comment type="subunit">
    <text evidence="5">Heterooligomer composed of large and small subunits.</text>
</comment>
<evidence type="ECO:0000256" key="3">
    <source>
        <dbReference type="ARBA" id="ARBA00022801"/>
    </source>
</evidence>
<comment type="similarity">
    <text evidence="5 6">Belongs to the XseA family.</text>
</comment>
<dbReference type="EMBL" id="JAGQFT010000049">
    <property type="protein sequence ID" value="MBR0562394.1"/>
    <property type="molecule type" value="Genomic_DNA"/>
</dbReference>
<evidence type="ECO:0000256" key="7">
    <source>
        <dbReference type="SAM" id="MobiDB-lite"/>
    </source>
</evidence>
<dbReference type="InterPro" id="IPR003753">
    <property type="entry name" value="Exonuc_VII_L"/>
</dbReference>
<feature type="domain" description="Exonuclease VII large subunit C-terminal" evidence="8">
    <location>
        <begin position="191"/>
        <end position="483"/>
    </location>
</feature>
<dbReference type="GO" id="GO:0005737">
    <property type="term" value="C:cytoplasm"/>
    <property type="evidence" value="ECO:0007669"/>
    <property type="project" value="UniProtKB-SubCell"/>
</dbReference>
<evidence type="ECO:0000313" key="11">
    <source>
        <dbReference type="EMBL" id="MBS7455632.1"/>
    </source>
</evidence>
<dbReference type="AlphaFoldDB" id="A0A8J7VV22"/>
<evidence type="ECO:0000256" key="2">
    <source>
        <dbReference type="ARBA" id="ARBA00022722"/>
    </source>
</evidence>
<protein>
    <recommendedName>
        <fullName evidence="5">Exodeoxyribonuclease 7 large subunit</fullName>
        <ecNumber evidence="5">3.1.11.6</ecNumber>
    </recommendedName>
    <alternativeName>
        <fullName evidence="5">Exodeoxyribonuclease VII large subunit</fullName>
        <shortName evidence="5">Exonuclease VII large subunit</shortName>
    </alternativeName>
</protein>
<evidence type="ECO:0000259" key="9">
    <source>
        <dbReference type="Pfam" id="PF13742"/>
    </source>
</evidence>
<evidence type="ECO:0000256" key="4">
    <source>
        <dbReference type="ARBA" id="ARBA00022839"/>
    </source>
</evidence>
<comment type="function">
    <text evidence="5">Bidirectionally degrades single-stranded DNA into large acid-insoluble oligonucleotides, which are then degraded further into small acid-soluble oligonucleotides.</text>
</comment>
<dbReference type="GO" id="GO:0003676">
    <property type="term" value="F:nucleic acid binding"/>
    <property type="evidence" value="ECO:0007669"/>
    <property type="project" value="InterPro"/>
</dbReference>
<dbReference type="PANTHER" id="PTHR30008:SF0">
    <property type="entry name" value="EXODEOXYRIBONUCLEASE 7 LARGE SUBUNIT"/>
    <property type="match status" value="1"/>
</dbReference>
<dbReference type="Proteomes" id="UP000675747">
    <property type="component" value="Unassembled WGS sequence"/>
</dbReference>
<dbReference type="HAMAP" id="MF_00378">
    <property type="entry name" value="Exonuc_7_L"/>
    <property type="match status" value="1"/>
</dbReference>
<keyword evidence="2 5" id="KW-0540">Nuclease</keyword>
<comment type="subcellular location">
    <subcellularLocation>
        <location evidence="5 6">Cytoplasm</location>
    </subcellularLocation>
</comment>
<feature type="domain" description="OB-fold nucleic acid binding" evidence="9">
    <location>
        <begin position="78"/>
        <end position="167"/>
    </location>
</feature>
<evidence type="ECO:0000256" key="5">
    <source>
        <dbReference type="HAMAP-Rule" id="MF_00378"/>
    </source>
</evidence>
<keyword evidence="1 5" id="KW-0963">Cytoplasm</keyword>
<dbReference type="Pfam" id="PF02601">
    <property type="entry name" value="Exonuc_VII_L"/>
    <property type="match status" value="1"/>
</dbReference>